<name>W0GKV2_9MOLU</name>
<dbReference type="AlphaFoldDB" id="W0GKV2"/>
<gene>
    <name evidence="4" type="ORF">P344_02735</name>
</gene>
<dbReference type="GO" id="GO:0003700">
    <property type="term" value="F:DNA-binding transcription factor activity"/>
    <property type="evidence" value="ECO:0007669"/>
    <property type="project" value="InterPro"/>
</dbReference>
<dbReference type="InterPro" id="IPR036388">
    <property type="entry name" value="WH-like_DNA-bd_sf"/>
</dbReference>
<dbReference type="SUPFAM" id="SSF100950">
    <property type="entry name" value="NagB/RpiA/CoA transferase-like"/>
    <property type="match status" value="1"/>
</dbReference>
<dbReference type="SMART" id="SM00420">
    <property type="entry name" value="HTH_DEOR"/>
    <property type="match status" value="1"/>
</dbReference>
<dbReference type="Proteomes" id="UP000019260">
    <property type="component" value="Chromosome"/>
</dbReference>
<dbReference type="PATRIC" id="fig|838561.3.peg.526"/>
<keyword evidence="2" id="KW-0804">Transcription</keyword>
<evidence type="ECO:0000313" key="5">
    <source>
        <dbReference type="Proteomes" id="UP000019260"/>
    </source>
</evidence>
<reference evidence="4 5" key="1">
    <citation type="submission" date="2013-09" db="EMBL/GenBank/DDBJ databases">
        <title>Complete genome sequence of Spiroplasma mirum suckling mouse cataract agent.</title>
        <authorList>
            <person name="Landry C.A."/>
            <person name="Bastian F.O."/>
            <person name="Thune R.L."/>
        </authorList>
    </citation>
    <scope>NUCLEOTIDE SEQUENCE [LARGE SCALE GENOMIC DNA]</scope>
    <source>
        <strain evidence="4 5">SMCA</strain>
    </source>
</reference>
<accession>W0GKV2</accession>
<proteinExistence type="predicted"/>
<organism evidence="4 5">
    <name type="scientific">Spiroplasma mirum ATCC 29335</name>
    <dbReference type="NCBI Taxonomy" id="838561"/>
    <lineage>
        <taxon>Bacteria</taxon>
        <taxon>Bacillati</taxon>
        <taxon>Mycoplasmatota</taxon>
        <taxon>Mollicutes</taxon>
        <taxon>Entomoplasmatales</taxon>
        <taxon>Spiroplasmataceae</taxon>
        <taxon>Spiroplasma</taxon>
    </lineage>
</organism>
<dbReference type="InterPro" id="IPR037171">
    <property type="entry name" value="NagB/RpiA_transferase-like"/>
</dbReference>
<dbReference type="Pfam" id="PF08220">
    <property type="entry name" value="HTH_DeoR"/>
    <property type="match status" value="1"/>
</dbReference>
<protein>
    <recommendedName>
        <fullName evidence="3">HTH deoR-type domain-containing protein</fullName>
    </recommendedName>
</protein>
<dbReference type="RefSeq" id="WP_269078612.1">
    <property type="nucleotide sequence ID" value="NZ_CP002082.1"/>
</dbReference>
<dbReference type="PANTHER" id="PTHR30363:SF56">
    <property type="entry name" value="TRANSCRIPTIONAL REGULATOR, DEOR FAMILY"/>
    <property type="match status" value="1"/>
</dbReference>
<dbReference type="HOGENOM" id="CLU_060699_6_0_14"/>
<dbReference type="PRINTS" id="PR00037">
    <property type="entry name" value="HTHLACR"/>
</dbReference>
<dbReference type="eggNOG" id="COG1349">
    <property type="taxonomic scope" value="Bacteria"/>
</dbReference>
<sequence length="147" mass="17021">MIKHIRWHKILELLKEDHIILVNDIIEKLNLSPTTICRDLTEMEQQGLIKKTHGRVKLKESKEYGFEEQINQKIQHNAKEKYLIANKAVKLIKDKMSIYLDACSSTLALIKLIDPTQKIIIITNSILHAELLAIAGFHDVYLLWGKL</sequence>
<dbReference type="InterPro" id="IPR001034">
    <property type="entry name" value="DeoR_HTH"/>
</dbReference>
<evidence type="ECO:0000313" key="4">
    <source>
        <dbReference type="EMBL" id="AHI57892.1"/>
    </source>
</evidence>
<dbReference type="Pfam" id="PF00455">
    <property type="entry name" value="DeoRC"/>
    <property type="match status" value="1"/>
</dbReference>
<dbReference type="EMBL" id="CP006720">
    <property type="protein sequence ID" value="AHI57892.1"/>
    <property type="molecule type" value="Genomic_DNA"/>
</dbReference>
<dbReference type="Gene3D" id="1.10.10.10">
    <property type="entry name" value="Winged helix-like DNA-binding domain superfamily/Winged helix DNA-binding domain"/>
    <property type="match status" value="1"/>
</dbReference>
<dbReference type="KEGG" id="smia:P344_02735"/>
<dbReference type="STRING" id="838561.P344_02735"/>
<dbReference type="SUPFAM" id="SSF46785">
    <property type="entry name" value="Winged helix' DNA-binding domain"/>
    <property type="match status" value="1"/>
</dbReference>
<dbReference type="PANTHER" id="PTHR30363">
    <property type="entry name" value="HTH-TYPE TRANSCRIPTIONAL REGULATOR SRLR-RELATED"/>
    <property type="match status" value="1"/>
</dbReference>
<keyword evidence="5" id="KW-1185">Reference proteome</keyword>
<keyword evidence="1" id="KW-0805">Transcription regulation</keyword>
<dbReference type="InterPro" id="IPR050313">
    <property type="entry name" value="Carb_Metab_HTH_regulators"/>
</dbReference>
<evidence type="ECO:0000259" key="3">
    <source>
        <dbReference type="PROSITE" id="PS51000"/>
    </source>
</evidence>
<feature type="domain" description="HTH deoR-type" evidence="3">
    <location>
        <begin position="3"/>
        <end position="58"/>
    </location>
</feature>
<evidence type="ECO:0000256" key="2">
    <source>
        <dbReference type="ARBA" id="ARBA00023163"/>
    </source>
</evidence>
<dbReference type="Gene3D" id="3.40.50.1360">
    <property type="match status" value="1"/>
</dbReference>
<dbReference type="InterPro" id="IPR036390">
    <property type="entry name" value="WH_DNA-bd_sf"/>
</dbReference>
<dbReference type="InterPro" id="IPR014036">
    <property type="entry name" value="DeoR-like_C"/>
</dbReference>
<evidence type="ECO:0000256" key="1">
    <source>
        <dbReference type="ARBA" id="ARBA00023015"/>
    </source>
</evidence>
<dbReference type="KEGG" id="smir:SMM_0455"/>
<dbReference type="PROSITE" id="PS51000">
    <property type="entry name" value="HTH_DEOR_2"/>
    <property type="match status" value="1"/>
</dbReference>